<sequence length="79" mass="9205">MSHSKNRENGAREKKYKKYSQLNDANLISYNEDKKESSFYLLMKKGYEEMASINLELAELGVASDLQDTIEYETWLFGV</sequence>
<evidence type="ECO:0000313" key="2">
    <source>
        <dbReference type="Proteomes" id="UP000580568"/>
    </source>
</evidence>
<dbReference type="Gene3D" id="1.10.1220.10">
    <property type="entry name" value="Met repressor-like"/>
    <property type="match status" value="1"/>
</dbReference>
<comment type="caution">
    <text evidence="1">The sequence shown here is derived from an EMBL/GenBank/DDBJ whole genome shotgun (WGS) entry which is preliminary data.</text>
</comment>
<dbReference type="RefSeq" id="WP_183275594.1">
    <property type="nucleotide sequence ID" value="NZ_BLZR01000001.1"/>
</dbReference>
<dbReference type="GO" id="GO:0006355">
    <property type="term" value="P:regulation of DNA-templated transcription"/>
    <property type="evidence" value="ECO:0007669"/>
    <property type="project" value="InterPro"/>
</dbReference>
<evidence type="ECO:0000313" key="1">
    <source>
        <dbReference type="EMBL" id="GFP74002.1"/>
    </source>
</evidence>
<name>A0A6V8SBQ7_9CLOT</name>
<accession>A0A6V8SBQ7</accession>
<gene>
    <name evidence="1" type="ORF">bsdtw1_00039</name>
</gene>
<dbReference type="Proteomes" id="UP000580568">
    <property type="component" value="Unassembled WGS sequence"/>
</dbReference>
<protein>
    <recommendedName>
        <fullName evidence="3">CopG family transcriptional regulator / antitoxin EndoAI</fullName>
    </recommendedName>
</protein>
<evidence type="ECO:0008006" key="3">
    <source>
        <dbReference type="Google" id="ProtNLM"/>
    </source>
</evidence>
<dbReference type="EMBL" id="BLZR01000001">
    <property type="protein sequence ID" value="GFP74002.1"/>
    <property type="molecule type" value="Genomic_DNA"/>
</dbReference>
<reference evidence="1 2" key="1">
    <citation type="submission" date="2020-07" db="EMBL/GenBank/DDBJ databases">
        <title>A new beta-1,3-glucan-decomposing anaerobic bacterium isolated from anoxic soil subjected to biological soil disinfestation.</title>
        <authorList>
            <person name="Ueki A."/>
            <person name="Tonouchi A."/>
        </authorList>
    </citation>
    <scope>NUCLEOTIDE SEQUENCE [LARGE SCALE GENOMIC DNA]</scope>
    <source>
        <strain evidence="1 2">TW1</strain>
    </source>
</reference>
<proteinExistence type="predicted"/>
<dbReference type="AlphaFoldDB" id="A0A6V8SBQ7"/>
<dbReference type="InterPro" id="IPR013321">
    <property type="entry name" value="Arc_rbn_hlx_hlx"/>
</dbReference>
<organism evidence="1 2">
    <name type="scientific">Clostridium fungisolvens</name>
    <dbReference type="NCBI Taxonomy" id="1604897"/>
    <lineage>
        <taxon>Bacteria</taxon>
        <taxon>Bacillati</taxon>
        <taxon>Bacillota</taxon>
        <taxon>Clostridia</taxon>
        <taxon>Eubacteriales</taxon>
        <taxon>Clostridiaceae</taxon>
        <taxon>Clostridium</taxon>
    </lineage>
</organism>
<keyword evidence="2" id="KW-1185">Reference proteome</keyword>